<reference evidence="2 3" key="1">
    <citation type="submission" date="2016-11" db="EMBL/GenBank/DDBJ databases">
        <authorList>
            <person name="Jaros S."/>
            <person name="Januszkiewicz K."/>
            <person name="Wedrychowicz H."/>
        </authorList>
    </citation>
    <scope>NUCLEOTIDE SEQUENCE [LARGE SCALE GENOMIC DNA]</scope>
    <source>
        <strain evidence="2 3">DSM 17737</strain>
    </source>
</reference>
<organism evidence="2 3">
    <name type="scientific">Sulfurivirga caldicuralii</name>
    <dbReference type="NCBI Taxonomy" id="364032"/>
    <lineage>
        <taxon>Bacteria</taxon>
        <taxon>Pseudomonadati</taxon>
        <taxon>Pseudomonadota</taxon>
        <taxon>Gammaproteobacteria</taxon>
        <taxon>Thiotrichales</taxon>
        <taxon>Piscirickettsiaceae</taxon>
        <taxon>Sulfurivirga</taxon>
    </lineage>
</organism>
<dbReference type="STRING" id="364032.SAMN05443662_0116"/>
<dbReference type="AlphaFoldDB" id="A0A1N6DFX8"/>
<dbReference type="Proteomes" id="UP000198461">
    <property type="component" value="Unassembled WGS sequence"/>
</dbReference>
<accession>A0A1N6DFX8</accession>
<dbReference type="RefSeq" id="WP_074200462.1">
    <property type="nucleotide sequence ID" value="NZ_FSRE01000001.1"/>
</dbReference>
<keyword evidence="3" id="KW-1185">Reference proteome</keyword>
<feature type="region of interest" description="Disordered" evidence="1">
    <location>
        <begin position="130"/>
        <end position="154"/>
    </location>
</feature>
<gene>
    <name evidence="2" type="ORF">SAMN05443662_0116</name>
</gene>
<evidence type="ECO:0000313" key="2">
    <source>
        <dbReference type="EMBL" id="SIN69710.1"/>
    </source>
</evidence>
<proteinExistence type="predicted"/>
<protein>
    <submittedName>
        <fullName evidence="2">Uncharacterized protein</fullName>
    </submittedName>
</protein>
<evidence type="ECO:0000313" key="3">
    <source>
        <dbReference type="Proteomes" id="UP000198461"/>
    </source>
</evidence>
<sequence length="154" mass="17006">MSDATCAQARLLLSNLLAMMRDTAHTLEAHHNPAASAALTQWVDGLTLQKDHLFALCEHAPLLPPWEAPDCPCISQFMDGVHYLIDAEGAHQLAQQAVRALYGWYQQHPDLPEQPELMRQLETLLQTLTPPAANGRATPEHPDDDTEPVNEEGS</sequence>
<feature type="compositionally biased region" description="Acidic residues" evidence="1">
    <location>
        <begin position="142"/>
        <end position="154"/>
    </location>
</feature>
<evidence type="ECO:0000256" key="1">
    <source>
        <dbReference type="SAM" id="MobiDB-lite"/>
    </source>
</evidence>
<name>A0A1N6DFX8_9GAMM</name>
<dbReference type="EMBL" id="FSRE01000001">
    <property type="protein sequence ID" value="SIN69710.1"/>
    <property type="molecule type" value="Genomic_DNA"/>
</dbReference>